<organism evidence="4 5">
    <name type="scientific">Aquimarina celericrescens</name>
    <dbReference type="NCBI Taxonomy" id="1964542"/>
    <lineage>
        <taxon>Bacteria</taxon>
        <taxon>Pseudomonadati</taxon>
        <taxon>Bacteroidota</taxon>
        <taxon>Flavobacteriia</taxon>
        <taxon>Flavobacteriales</taxon>
        <taxon>Flavobacteriaceae</taxon>
        <taxon>Aquimarina</taxon>
    </lineage>
</organism>
<dbReference type="RefSeq" id="WP_378318624.1">
    <property type="nucleotide sequence ID" value="NZ_JBHUHY010000002.1"/>
</dbReference>
<sequence length="318" mass="36180">MIYRISRIVILSVLMLSCNKQKEKITPDTELEASTYFNSEHLIEAEELLALYKQEHIKIIDFRKVTAYAKAHINGALNIWRTDIEDTTYPYKGMMAKKDSIEALFSRLGIKNEDLLVVYDDKGSSDASRLWWILKNYNFESVRILNGGLLAWEKVGGSINNKTISVTPSEFTLPAISSFDLFIGKDEIIEIANSNGSEIILDTRNIDEFSGKRQKDGAAKGGRIPKSLLIDWAEAIDYEGTQKFRSYDELEKIYSRMGASKTDLIISYCHSGVRSAHTTFVLTELLGYKNVKNYDGSWVEWSYFNGLPFEQDSITTIK</sequence>
<dbReference type="PROSITE" id="PS50206">
    <property type="entry name" value="RHODANESE_3"/>
    <property type="match status" value="2"/>
</dbReference>
<dbReference type="GO" id="GO:0016740">
    <property type="term" value="F:transferase activity"/>
    <property type="evidence" value="ECO:0007669"/>
    <property type="project" value="UniProtKB-KW"/>
</dbReference>
<keyword evidence="5" id="KW-1185">Reference proteome</keyword>
<dbReference type="Pfam" id="PF00581">
    <property type="entry name" value="Rhodanese"/>
    <property type="match status" value="2"/>
</dbReference>
<gene>
    <name evidence="4" type="ORF">ACFSJT_02535</name>
</gene>
<reference evidence="5" key="1">
    <citation type="journal article" date="2019" name="Int. J. Syst. Evol. Microbiol.">
        <title>The Global Catalogue of Microorganisms (GCM) 10K type strain sequencing project: providing services to taxonomists for standard genome sequencing and annotation.</title>
        <authorList>
            <consortium name="The Broad Institute Genomics Platform"/>
            <consortium name="The Broad Institute Genome Sequencing Center for Infectious Disease"/>
            <person name="Wu L."/>
            <person name="Ma J."/>
        </authorList>
    </citation>
    <scope>NUCLEOTIDE SEQUENCE [LARGE SCALE GENOMIC DNA]</scope>
    <source>
        <strain evidence="5">DT92</strain>
    </source>
</reference>
<protein>
    <recommendedName>
        <fullName evidence="2">Sulfurtransferase</fullName>
    </recommendedName>
</protein>
<keyword evidence="1" id="KW-0677">Repeat</keyword>
<dbReference type="CDD" id="cd01448">
    <property type="entry name" value="TST_Repeat_1"/>
    <property type="match status" value="1"/>
</dbReference>
<evidence type="ECO:0000313" key="5">
    <source>
        <dbReference type="Proteomes" id="UP001597344"/>
    </source>
</evidence>
<dbReference type="PANTHER" id="PTHR43855">
    <property type="entry name" value="THIOSULFATE SULFURTRANSFERASE"/>
    <property type="match status" value="1"/>
</dbReference>
<evidence type="ECO:0000256" key="2">
    <source>
        <dbReference type="RuleBase" id="RU000507"/>
    </source>
</evidence>
<dbReference type="InterPro" id="IPR036873">
    <property type="entry name" value="Rhodanese-like_dom_sf"/>
</dbReference>
<dbReference type="SUPFAM" id="SSF52821">
    <property type="entry name" value="Rhodanese/Cell cycle control phosphatase"/>
    <property type="match status" value="2"/>
</dbReference>
<name>A0ABW5AT43_9FLAO</name>
<dbReference type="InterPro" id="IPR051126">
    <property type="entry name" value="Thiosulfate_sulfurtransferase"/>
</dbReference>
<evidence type="ECO:0000259" key="3">
    <source>
        <dbReference type="PROSITE" id="PS50206"/>
    </source>
</evidence>
<dbReference type="EMBL" id="JBHUHY010000002">
    <property type="protein sequence ID" value="MFD2185650.1"/>
    <property type="molecule type" value="Genomic_DNA"/>
</dbReference>
<dbReference type="InterPro" id="IPR001763">
    <property type="entry name" value="Rhodanese-like_dom"/>
</dbReference>
<dbReference type="SMART" id="SM00450">
    <property type="entry name" value="RHOD"/>
    <property type="match status" value="2"/>
</dbReference>
<accession>A0ABW5AT43</accession>
<evidence type="ECO:0000313" key="4">
    <source>
        <dbReference type="EMBL" id="MFD2185650.1"/>
    </source>
</evidence>
<keyword evidence="2 4" id="KW-0808">Transferase</keyword>
<dbReference type="Gene3D" id="3.40.250.10">
    <property type="entry name" value="Rhodanese-like domain"/>
    <property type="match status" value="2"/>
</dbReference>
<dbReference type="PANTHER" id="PTHR43855:SF1">
    <property type="entry name" value="THIOSULFATE SULFURTRANSFERASE"/>
    <property type="match status" value="1"/>
</dbReference>
<dbReference type="PROSITE" id="PS00683">
    <property type="entry name" value="RHODANESE_2"/>
    <property type="match status" value="1"/>
</dbReference>
<feature type="domain" description="Rhodanese" evidence="3">
    <location>
        <begin position="194"/>
        <end position="310"/>
    </location>
</feature>
<proteinExistence type="predicted"/>
<dbReference type="PROSITE" id="PS51257">
    <property type="entry name" value="PROKAR_LIPOPROTEIN"/>
    <property type="match status" value="1"/>
</dbReference>
<dbReference type="CDD" id="cd01449">
    <property type="entry name" value="TST_Repeat_2"/>
    <property type="match status" value="1"/>
</dbReference>
<comment type="caution">
    <text evidence="4">The sequence shown here is derived from an EMBL/GenBank/DDBJ whole genome shotgun (WGS) entry which is preliminary data.</text>
</comment>
<dbReference type="Proteomes" id="UP001597344">
    <property type="component" value="Unassembled WGS sequence"/>
</dbReference>
<evidence type="ECO:0000256" key="1">
    <source>
        <dbReference type="ARBA" id="ARBA00022737"/>
    </source>
</evidence>
<feature type="domain" description="Rhodanese" evidence="3">
    <location>
        <begin position="53"/>
        <end position="161"/>
    </location>
</feature>
<dbReference type="InterPro" id="IPR001307">
    <property type="entry name" value="Thiosulphate_STrfase_CS"/>
</dbReference>